<accession>A0A162I0E9</accession>
<reference evidence="2 3" key="1">
    <citation type="journal article" date="2016" name="Genome Biol. Evol.">
        <title>Divergent and convergent evolution of fungal pathogenicity.</title>
        <authorList>
            <person name="Shang Y."/>
            <person name="Xiao G."/>
            <person name="Zheng P."/>
            <person name="Cen K."/>
            <person name="Zhan S."/>
            <person name="Wang C."/>
        </authorList>
    </citation>
    <scope>NUCLEOTIDE SEQUENCE [LARGE SCALE GENOMIC DNA]</scope>
    <source>
        <strain evidence="2 3">RCEF 4871</strain>
    </source>
</reference>
<gene>
    <name evidence="2" type="ORF">NOR_01135</name>
</gene>
<dbReference type="InterPro" id="IPR002889">
    <property type="entry name" value="WSC_carb-bd"/>
</dbReference>
<dbReference type="OMA" id="CHGENCP"/>
<feature type="domain" description="WSC" evidence="1">
    <location>
        <begin position="41"/>
        <end position="128"/>
    </location>
</feature>
<comment type="caution">
    <text evidence="2">The sequence shown here is derived from an EMBL/GenBank/DDBJ whole genome shotgun (WGS) entry which is preliminary data.</text>
</comment>
<dbReference type="PROSITE" id="PS51212">
    <property type="entry name" value="WSC"/>
    <property type="match status" value="1"/>
</dbReference>
<keyword evidence="3" id="KW-1185">Reference proteome</keyword>
<evidence type="ECO:0000313" key="2">
    <source>
        <dbReference type="EMBL" id="OAA50685.1"/>
    </source>
</evidence>
<dbReference type="Proteomes" id="UP000243498">
    <property type="component" value="Unassembled WGS sequence"/>
</dbReference>
<proteinExistence type="predicted"/>
<dbReference type="SMART" id="SM00321">
    <property type="entry name" value="WSC"/>
    <property type="match status" value="1"/>
</dbReference>
<dbReference type="OrthoDB" id="2019572at2759"/>
<sequence length="473" mass="50675">MRYSLFALGAGNMAMAIMSNSTDGQANDKAVANTMPPVVGDYELIGCSAANDDFKNFVKVATTEDMDLDFCSASCQSKFMAVSGKDCFCGDKADPAIKVDVKMCNTPCPGNWAQSCGGDAGDAHRDAAAPMKHVSMYMRARAARADGATTHTITSTRVAIITKCPPTVTNCPLGKPTHHVVTKVTEICPRPTEVIEWHKKKITCYGGHCSPEVSYEGYKQRVICDGEKCHSETSVTKEWSSLVICKGDECKWPTCGDYHWFEKKIVCYDGKCAWEKCHGDECHKKFVCKGDECKHEQCSGDDCHKKFICDDKGDNCKPAPPPCNGKDCPKPPPPCHGENCPAPLCHGENCPAPSCHGENCPAPSCHGENCPPPPCHGENCPAPSCHGENCPPPPCHGEHCPAPACEGQHCPPPPCHGENCKMIPCNGTDCVKPIRPTGSAYPQPIHTNPPIAAGASNMVVNLLCVVAGLVFVV</sequence>
<name>A0A162I0E9_METRR</name>
<dbReference type="STRING" id="1081105.A0A162I0E9"/>
<dbReference type="EMBL" id="AZHC01000002">
    <property type="protein sequence ID" value="OAA50685.1"/>
    <property type="molecule type" value="Genomic_DNA"/>
</dbReference>
<organism evidence="2 3">
    <name type="scientific">Metarhizium rileyi (strain RCEF 4871)</name>
    <name type="common">Nomuraea rileyi</name>
    <dbReference type="NCBI Taxonomy" id="1649241"/>
    <lineage>
        <taxon>Eukaryota</taxon>
        <taxon>Fungi</taxon>
        <taxon>Dikarya</taxon>
        <taxon>Ascomycota</taxon>
        <taxon>Pezizomycotina</taxon>
        <taxon>Sordariomycetes</taxon>
        <taxon>Hypocreomycetidae</taxon>
        <taxon>Hypocreales</taxon>
        <taxon>Clavicipitaceae</taxon>
        <taxon>Metarhizium</taxon>
    </lineage>
</organism>
<dbReference type="Pfam" id="PF01822">
    <property type="entry name" value="WSC"/>
    <property type="match status" value="1"/>
</dbReference>
<evidence type="ECO:0000313" key="3">
    <source>
        <dbReference type="Proteomes" id="UP000243498"/>
    </source>
</evidence>
<dbReference type="AlphaFoldDB" id="A0A162I0E9"/>
<protein>
    <submittedName>
        <fullName evidence="2">Carbohydrate-binding WSC, subgroup</fullName>
    </submittedName>
</protein>
<evidence type="ECO:0000259" key="1">
    <source>
        <dbReference type="PROSITE" id="PS51212"/>
    </source>
</evidence>